<evidence type="ECO:0000313" key="1">
    <source>
        <dbReference type="EMBL" id="OIQ85795.1"/>
    </source>
</evidence>
<dbReference type="AlphaFoldDB" id="A0A1J5R7V1"/>
<comment type="caution">
    <text evidence="1">The sequence shown here is derived from an EMBL/GenBank/DDBJ whole genome shotgun (WGS) entry which is preliminary data.</text>
</comment>
<protein>
    <submittedName>
        <fullName evidence="1">Uncharacterized protein</fullName>
    </submittedName>
</protein>
<accession>A0A1J5R7V1</accession>
<proteinExistence type="predicted"/>
<dbReference type="EMBL" id="MLJW01000520">
    <property type="protein sequence ID" value="OIQ85795.1"/>
    <property type="molecule type" value="Genomic_DNA"/>
</dbReference>
<reference evidence="1" key="1">
    <citation type="submission" date="2016-10" db="EMBL/GenBank/DDBJ databases">
        <title>Sequence of Gallionella enrichment culture.</title>
        <authorList>
            <person name="Poehlein A."/>
            <person name="Muehling M."/>
            <person name="Daniel R."/>
        </authorList>
    </citation>
    <scope>NUCLEOTIDE SEQUENCE</scope>
</reference>
<sequence length="54" mass="5516">MPADHLFTQHARAGLTGVVGLATQIGNDVALIEGASPSGDRVVRRPVEGNIGGH</sequence>
<gene>
    <name evidence="1" type="ORF">GALL_323440</name>
</gene>
<organism evidence="1">
    <name type="scientific">mine drainage metagenome</name>
    <dbReference type="NCBI Taxonomy" id="410659"/>
    <lineage>
        <taxon>unclassified sequences</taxon>
        <taxon>metagenomes</taxon>
        <taxon>ecological metagenomes</taxon>
    </lineage>
</organism>
<name>A0A1J5R7V1_9ZZZZ</name>